<dbReference type="EMBL" id="JPDN02000016">
    <property type="protein sequence ID" value="PON25785.1"/>
    <property type="molecule type" value="Genomic_DNA"/>
</dbReference>
<dbReference type="AlphaFoldDB" id="A0A2P4ZNB3"/>
<evidence type="ECO:0000313" key="3">
    <source>
        <dbReference type="EMBL" id="PON25785.1"/>
    </source>
</evidence>
<dbReference type="InterPro" id="IPR011333">
    <property type="entry name" value="SKP1/BTB/POZ_sf"/>
</dbReference>
<protein>
    <recommendedName>
        <fullName evidence="2">BTB domain-containing protein</fullName>
    </recommendedName>
</protein>
<dbReference type="Gene3D" id="3.30.710.10">
    <property type="entry name" value="Potassium Channel Kv1.1, Chain A"/>
    <property type="match status" value="1"/>
</dbReference>
<proteinExistence type="predicted"/>
<accession>A0A2P4ZNB3</accession>
<dbReference type="Proteomes" id="UP000054821">
    <property type="component" value="Unassembled WGS sequence"/>
</dbReference>
<gene>
    <name evidence="3" type="ORF">TGAM01_v205222</name>
</gene>
<feature type="coiled-coil region" evidence="1">
    <location>
        <begin position="244"/>
        <end position="335"/>
    </location>
</feature>
<dbReference type="InterPro" id="IPR000210">
    <property type="entry name" value="BTB/POZ_dom"/>
</dbReference>
<dbReference type="RefSeq" id="XP_018663426.2">
    <property type="nucleotide sequence ID" value="XM_018803388.2"/>
</dbReference>
<dbReference type="SMART" id="SM00225">
    <property type="entry name" value="BTB"/>
    <property type="match status" value="1"/>
</dbReference>
<dbReference type="Pfam" id="PF00651">
    <property type="entry name" value="BTB"/>
    <property type="match status" value="1"/>
</dbReference>
<feature type="domain" description="BTB" evidence="2">
    <location>
        <begin position="20"/>
        <end position="87"/>
    </location>
</feature>
<dbReference type="GeneID" id="29983471"/>
<name>A0A2P4ZNB3_9HYPO</name>
<dbReference type="PANTHER" id="PTHR47843">
    <property type="entry name" value="BTB DOMAIN-CONTAINING PROTEIN-RELATED"/>
    <property type="match status" value="1"/>
</dbReference>
<evidence type="ECO:0000256" key="1">
    <source>
        <dbReference type="SAM" id="Coils"/>
    </source>
</evidence>
<dbReference type="CDD" id="cd18186">
    <property type="entry name" value="BTB_POZ_ZBTB_KLHL-like"/>
    <property type="match status" value="1"/>
</dbReference>
<reference evidence="3 4" key="1">
    <citation type="journal article" date="2016" name="Genome Announc.">
        <title>Draft Whole-Genome Sequence of Trichoderma gamsii T6085, a Promising Biocontrol Agent of Fusarium Head Blight on Wheat.</title>
        <authorList>
            <person name="Baroncelli R."/>
            <person name="Zapparata A."/>
            <person name="Piaggeschi G."/>
            <person name="Sarrocco S."/>
            <person name="Vannacci G."/>
        </authorList>
    </citation>
    <scope>NUCLEOTIDE SEQUENCE [LARGE SCALE GENOMIC DNA]</scope>
    <source>
        <strain evidence="3 4">T6085</strain>
    </source>
</reference>
<comment type="caution">
    <text evidence="3">The sequence shown here is derived from an EMBL/GenBank/DDBJ whole genome shotgun (WGS) entry which is preliminary data.</text>
</comment>
<keyword evidence="1" id="KW-0175">Coiled coil</keyword>
<organism evidence="3 4">
    <name type="scientific">Trichoderma gamsii</name>
    <dbReference type="NCBI Taxonomy" id="398673"/>
    <lineage>
        <taxon>Eukaryota</taxon>
        <taxon>Fungi</taxon>
        <taxon>Dikarya</taxon>
        <taxon>Ascomycota</taxon>
        <taxon>Pezizomycotina</taxon>
        <taxon>Sordariomycetes</taxon>
        <taxon>Hypocreomycetidae</taxon>
        <taxon>Hypocreales</taxon>
        <taxon>Hypocreaceae</taxon>
        <taxon>Trichoderma</taxon>
    </lineage>
</organism>
<sequence length="380" mass="41676">MASIKAGVNFTYLMKSGQFSDLTLVCQGEEFKIHRFVACSHSSVIATALKGDFKEAQSGVITVELFDADTVRRMVEYMYTEDYDQGRENSEVATPVAIGTPSTVPSIAPTTTPSNAPSATLNATANGQSSSAIVNTALSTPAPIFTEDTLHHVQVNAIADYYGIQGLALLANQKIQRVYYTSWDPKTFVNSAKAATSISGDKSLHNMMALLAAQKLKELLKSGQLPSLVGDFAALVLTFHAHLLEASQREHNQVTLQQQQAEAQNQQQLAQVQQAQAQAQQQLAHVQQAQAQVQQQLAQSQLAAEQQQNELQAKLQAAEARATRIIENVEKLVDLTCHQEFCRNGSCNQGFTSYIEENDDFAEPTYMLRCSNCRCRHYAN</sequence>
<dbReference type="SUPFAM" id="SSF54695">
    <property type="entry name" value="POZ domain"/>
    <property type="match status" value="1"/>
</dbReference>
<evidence type="ECO:0000259" key="2">
    <source>
        <dbReference type="PROSITE" id="PS50097"/>
    </source>
</evidence>
<evidence type="ECO:0000313" key="4">
    <source>
        <dbReference type="Proteomes" id="UP000054821"/>
    </source>
</evidence>
<dbReference type="PROSITE" id="PS50097">
    <property type="entry name" value="BTB"/>
    <property type="match status" value="1"/>
</dbReference>
<keyword evidence="4" id="KW-1185">Reference proteome</keyword>
<dbReference type="PANTHER" id="PTHR47843:SF5">
    <property type="entry name" value="BTB_POZ DOMAIN PROTEIN"/>
    <property type="match status" value="1"/>
</dbReference>